<evidence type="ECO:0000256" key="5">
    <source>
        <dbReference type="ARBA" id="ARBA00022833"/>
    </source>
</evidence>
<feature type="region of interest" description="Disordered" evidence="9">
    <location>
        <begin position="248"/>
        <end position="314"/>
    </location>
</feature>
<dbReference type="Pfam" id="PF02373">
    <property type="entry name" value="JmjC"/>
    <property type="match status" value="1"/>
</dbReference>
<dbReference type="HOGENOM" id="CLU_000991_0_0_1"/>
<dbReference type="SMART" id="SM00558">
    <property type="entry name" value="JmjC"/>
    <property type="match status" value="1"/>
</dbReference>
<feature type="region of interest" description="Disordered" evidence="9">
    <location>
        <begin position="1676"/>
        <end position="1726"/>
    </location>
</feature>
<dbReference type="SMART" id="SM01014">
    <property type="entry name" value="ARID"/>
    <property type="match status" value="1"/>
</dbReference>
<dbReference type="Gene3D" id="3.30.40.10">
    <property type="entry name" value="Zinc/RING finger domain, C3HC4 (zinc finger)"/>
    <property type="match status" value="1"/>
</dbReference>
<dbReference type="PROSITE" id="PS51011">
    <property type="entry name" value="ARID"/>
    <property type="match status" value="1"/>
</dbReference>
<feature type="domain" description="ARID" evidence="11">
    <location>
        <begin position="143"/>
        <end position="236"/>
    </location>
</feature>
<evidence type="ECO:0000256" key="4">
    <source>
        <dbReference type="ARBA" id="ARBA00022771"/>
    </source>
</evidence>
<evidence type="ECO:0000313" key="15">
    <source>
        <dbReference type="Proteomes" id="UP000002624"/>
    </source>
</evidence>
<dbReference type="PANTHER" id="PTHR10694:SF33">
    <property type="entry name" value="LYSINE-SPECIFIC DEMETHYLASE 5"/>
    <property type="match status" value="1"/>
</dbReference>
<evidence type="ECO:0000259" key="10">
    <source>
        <dbReference type="PROSITE" id="PS50016"/>
    </source>
</evidence>
<dbReference type="Pfam" id="PF02375">
    <property type="entry name" value="JmjN"/>
    <property type="match status" value="1"/>
</dbReference>
<evidence type="ECO:0000259" key="13">
    <source>
        <dbReference type="PROSITE" id="PS51184"/>
    </source>
</evidence>
<keyword evidence="2" id="KW-0479">Metal-binding</keyword>
<feature type="compositionally biased region" description="Low complexity" evidence="9">
    <location>
        <begin position="1531"/>
        <end position="1548"/>
    </location>
</feature>
<keyword evidence="5" id="KW-0862">Zinc</keyword>
<evidence type="ECO:0000259" key="12">
    <source>
        <dbReference type="PROSITE" id="PS51183"/>
    </source>
</evidence>
<dbReference type="InterPro" id="IPR011011">
    <property type="entry name" value="Znf_FYVE_PHD"/>
</dbReference>
<feature type="compositionally biased region" description="Polar residues" evidence="9">
    <location>
        <begin position="1550"/>
        <end position="1559"/>
    </location>
</feature>
<feature type="region of interest" description="Disordered" evidence="9">
    <location>
        <begin position="1446"/>
        <end position="1561"/>
    </location>
</feature>
<dbReference type="Pfam" id="PF00628">
    <property type="entry name" value="PHD"/>
    <property type="match status" value="1"/>
</dbReference>
<dbReference type="Gene3D" id="2.60.120.650">
    <property type="entry name" value="Cupin"/>
    <property type="match status" value="1"/>
</dbReference>
<evidence type="ECO:0000256" key="1">
    <source>
        <dbReference type="ARBA" id="ARBA00004123"/>
    </source>
</evidence>
<feature type="compositionally biased region" description="Polar residues" evidence="9">
    <location>
        <begin position="443"/>
        <end position="452"/>
    </location>
</feature>
<feature type="compositionally biased region" description="Polar residues" evidence="9">
    <location>
        <begin position="27"/>
        <end position="39"/>
    </location>
</feature>
<dbReference type="Gene3D" id="1.10.150.60">
    <property type="entry name" value="ARID DNA-binding domain"/>
    <property type="match status" value="1"/>
</dbReference>
<evidence type="ECO:0000256" key="2">
    <source>
        <dbReference type="ARBA" id="ARBA00022723"/>
    </source>
</evidence>
<dbReference type="GO" id="GO:0000785">
    <property type="term" value="C:chromatin"/>
    <property type="evidence" value="ECO:0007669"/>
    <property type="project" value="TreeGrafter"/>
</dbReference>
<dbReference type="GO" id="GO:0005634">
    <property type="term" value="C:nucleus"/>
    <property type="evidence" value="ECO:0007669"/>
    <property type="project" value="UniProtKB-SubCell"/>
</dbReference>
<organism evidence="14 15">
    <name type="scientific">Ajellomyces capsulatus (strain H143)</name>
    <name type="common">Darling's disease fungus</name>
    <name type="synonym">Histoplasma capsulatum</name>
    <dbReference type="NCBI Taxonomy" id="544712"/>
    <lineage>
        <taxon>Eukaryota</taxon>
        <taxon>Fungi</taxon>
        <taxon>Dikarya</taxon>
        <taxon>Ascomycota</taxon>
        <taxon>Pezizomycotina</taxon>
        <taxon>Eurotiomycetes</taxon>
        <taxon>Eurotiomycetidae</taxon>
        <taxon>Onygenales</taxon>
        <taxon>Ajellomycetaceae</taxon>
        <taxon>Histoplasma</taxon>
    </lineage>
</organism>
<feature type="domain" description="JmjN" evidence="12">
    <location>
        <begin position="78"/>
        <end position="119"/>
    </location>
</feature>
<dbReference type="InterPro" id="IPR003349">
    <property type="entry name" value="JmjN"/>
</dbReference>
<protein>
    <submittedName>
        <fullName evidence="14">PHD transcription factor</fullName>
    </submittedName>
</protein>
<evidence type="ECO:0000256" key="7">
    <source>
        <dbReference type="ARBA" id="ARBA00023242"/>
    </source>
</evidence>
<dbReference type="InterPro" id="IPR036431">
    <property type="entry name" value="ARID_dom_sf"/>
</dbReference>
<feature type="region of interest" description="Disordered" evidence="9">
    <location>
        <begin position="373"/>
        <end position="460"/>
    </location>
</feature>
<feature type="compositionally biased region" description="Low complexity" evidence="9">
    <location>
        <begin position="1"/>
        <end position="26"/>
    </location>
</feature>
<dbReference type="CDD" id="cd15519">
    <property type="entry name" value="PHD1_Lid2p_like"/>
    <property type="match status" value="1"/>
</dbReference>
<feature type="domain" description="PHD-type" evidence="10">
    <location>
        <begin position="459"/>
        <end position="509"/>
    </location>
</feature>
<keyword evidence="4 8" id="KW-0863">Zinc-finger</keyword>
<dbReference type="InterPro" id="IPR019787">
    <property type="entry name" value="Znf_PHD-finger"/>
</dbReference>
<dbReference type="FunFam" id="2.60.120.650:FF:000014">
    <property type="entry name" value="PHD transcription factor (Rum1)"/>
    <property type="match status" value="1"/>
</dbReference>
<feature type="compositionally biased region" description="Polar residues" evidence="9">
    <location>
        <begin position="400"/>
        <end position="412"/>
    </location>
</feature>
<proteinExistence type="predicted"/>
<dbReference type="InterPro" id="IPR001965">
    <property type="entry name" value="Znf_PHD"/>
</dbReference>
<dbReference type="PROSITE" id="PS51184">
    <property type="entry name" value="JMJC"/>
    <property type="match status" value="1"/>
</dbReference>
<feature type="compositionally biased region" description="Basic residues" evidence="9">
    <location>
        <begin position="1486"/>
        <end position="1497"/>
    </location>
</feature>
<comment type="subcellular location">
    <subcellularLocation>
        <location evidence="1">Nucleus</location>
    </subcellularLocation>
</comment>
<keyword evidence="3" id="KW-0677">Repeat</keyword>
<dbReference type="GO" id="GO:0006355">
    <property type="term" value="P:regulation of DNA-templated transcription"/>
    <property type="evidence" value="ECO:0007669"/>
    <property type="project" value="TreeGrafter"/>
</dbReference>
<feature type="region of interest" description="Disordered" evidence="9">
    <location>
        <begin position="1"/>
        <end position="43"/>
    </location>
</feature>
<dbReference type="SMART" id="SM00501">
    <property type="entry name" value="BRIGHT"/>
    <property type="match status" value="1"/>
</dbReference>
<keyword evidence="6" id="KW-0408">Iron</keyword>
<name>C6HED1_AJECH</name>
<dbReference type="GO" id="GO:0034647">
    <property type="term" value="F:histone H3K4me/H3K4me2/H3K4me3 demethylase activity"/>
    <property type="evidence" value="ECO:0007669"/>
    <property type="project" value="TreeGrafter"/>
</dbReference>
<dbReference type="InterPro" id="IPR004198">
    <property type="entry name" value="Znf_C5HC2"/>
</dbReference>
<feature type="compositionally biased region" description="Polar residues" evidence="9">
    <location>
        <begin position="1607"/>
        <end position="1618"/>
    </location>
</feature>
<dbReference type="FunFam" id="2.60.120.650:FF:000035">
    <property type="entry name" value="PHD transcription factor Rum1"/>
    <property type="match status" value="1"/>
</dbReference>
<evidence type="ECO:0000256" key="6">
    <source>
        <dbReference type="ARBA" id="ARBA00023004"/>
    </source>
</evidence>
<dbReference type="GO" id="GO:0003677">
    <property type="term" value="F:DNA binding"/>
    <property type="evidence" value="ECO:0007669"/>
    <property type="project" value="InterPro"/>
</dbReference>
<sequence>MVVPPSTGATTAQQQSQQSATRSRASNSNHFHQSYNANVPLSARRAAPLDLSTVERRGHSTASREPVKRVRPHGLQEAPTFRPTEAEFKDPFEYIRKIFPEGKKYGICKIVPPDNWAPPFAIDTERFHFRTRRQELNSVEGGTRANLNYLDQLTKFHKQHGMNLSRFPSVDKRPLDLYKLKKAVDIRGGFDQVCKLKKWAEIGRDLGYSGKIMSSLSTSLKNSYQRWLHPYEEYLRVAKPSVQQQLEFENGGPYTPSPGNSPVANRSHTNNRRSSEVSKISPAARASATLGSSVRDSEGRTDGSSAPLDYPQERHVTTSGFTAVNSNTSGFSAINASPSFVAVNSSAPTVKREMENGTHQTTFGNNALTSKDTLERHQHETSSTPTVNGHDSHPLKRAFSQESLTGSSQTDNADADGANGRRSKRLKKDGAPTVVGSHMSLLRPTQTQGRTKNGNRKTGERCENCGKSDNRPTILSCDGCENGYHIHCLDPPLDSVPDYDWHCPKCLVGTGEYGFEEGGIYSLKQFQEKADNFKENYFAPRMPFDPVLNAPRKETEDDVEREFWRLVESLTETVEVEYGADIHSTTHGSGFPTVERNPLDPYSVDPWNLNVMPLHSESLFRHIKSDVSGMTVPWVYVGMCFSTFCWHNEDHYTYSANYQHFGATKTWYGIPGEDAEAFEEAMRQAVPELFETQPDLLFQLVTLLPPDQLKKAGVNVYALDQRAGQFVITFPQAYHAGFNHGFNFNEAVNFAPSDWEPLGQAGVERLQEFRRQPCFSHDELLITAAARDTSIKTAKWLGPALQRMCNRELEQRAALIARHQELSPHKCKISGGEEGSDECTLKFVVEDTDLPEEEYQCSYCKVYSYLTQFKCHKKGKTLCLTHAESYDCCGEDASQKLLRSNHTLRYRMSDEALKSCVQKVESRARIPEAWAEKVDKVLADEPKPSLKALHALLSEGEKIPYFLPGLQDLTSFVQRCDKWVDEANNYITRKQQNRRKNEKAWRRGNSAKAAQLEERDRELRKVEKIYALLEEADNLSFDCPQIVSLREKVQEIQKFQSDAQAILCNPHISSTQEVEELAELGRSFNVDIPEVDKLEKALRQMKWNDQARRKREQLQTLDECREFIEQGEQLGLSETNEHLLYFKEMLRLAETWESKAKELMSVEVVHYQQLEALSSQAAKLPVSPETLSAVDAILTKQREAQRQISGFYDSSRNPDFRKRPHYKDPNGTIDLEKEQKRHEDWMRKGKKLFGKANAPLHILKMHLQYVEKKNSYCFDLEDRCRPPVEPASREASPDAEAHNWTGSRSKKKDVFCICRQQEAGYHGKCLKIARGKVKEFDSYTCPICDWRVKIPRDAARPKLEELLDWQAEIPDLPFQPEEEQVLESIIDQATSFREFVRPLVHSAACMTAEEVPTQIFYLRKMEGAEVLLAFETNYFRQEIHKWSPVAPEPPPILEVSLSTRKPRPTKQQKMMAQLGVEKPEDLPLHLRTKQHTFSSKRKSTESQASGRPPPLQPAPVLRSNTPSGDPRSVSTGNAPTPTPTTMAAAGPASQHPTAFSFSQPFPIPNDASPSYAPTTSAYLPAVNNVHSPSFDPPSPSHHQGLDPSLFSPPSFTRNNPLHPQTMGKDHDDMGGPMAFTSSPRGGDMEDIFAEMTNQDTEQIGALEVSHANEALEALRSASNSGARCCSTSRSGDDFDAENGDGTMGDEGQGRDGEDTSNNCLADEFLT</sequence>
<evidence type="ECO:0000256" key="9">
    <source>
        <dbReference type="SAM" id="MobiDB-lite"/>
    </source>
</evidence>
<dbReference type="PROSITE" id="PS51183">
    <property type="entry name" value="JMJN"/>
    <property type="match status" value="1"/>
</dbReference>
<dbReference type="InterPro" id="IPR013083">
    <property type="entry name" value="Znf_RING/FYVE/PHD"/>
</dbReference>
<evidence type="ECO:0000256" key="3">
    <source>
        <dbReference type="ARBA" id="ARBA00022737"/>
    </source>
</evidence>
<dbReference type="CDD" id="cd16100">
    <property type="entry name" value="ARID"/>
    <property type="match status" value="1"/>
</dbReference>
<dbReference type="Pfam" id="PF01388">
    <property type="entry name" value="ARID"/>
    <property type="match status" value="1"/>
</dbReference>
<feature type="region of interest" description="Disordered" evidence="9">
    <location>
        <begin position="1588"/>
        <end position="1630"/>
    </location>
</feature>
<dbReference type="Pfam" id="PF02928">
    <property type="entry name" value="zf-C5HC2"/>
    <property type="match status" value="1"/>
</dbReference>
<feature type="domain" description="JmjC" evidence="13">
    <location>
        <begin position="601"/>
        <end position="767"/>
    </location>
</feature>
<gene>
    <name evidence="14" type="ORF">HCDG_04798</name>
</gene>
<dbReference type="VEuPathDB" id="FungiDB:HCDG_04798"/>
<accession>C6HED1</accession>
<feature type="compositionally biased region" description="Polar residues" evidence="9">
    <location>
        <begin position="257"/>
        <end position="268"/>
    </location>
</feature>
<dbReference type="SUPFAM" id="SSF57903">
    <property type="entry name" value="FYVE/PHD zinc finger"/>
    <property type="match status" value="2"/>
</dbReference>
<dbReference type="STRING" id="544712.C6HED1"/>
<dbReference type="eggNOG" id="KOG1246">
    <property type="taxonomic scope" value="Eukaryota"/>
</dbReference>
<dbReference type="OMA" id="GFDQVCK"/>
<dbReference type="GO" id="GO:0008270">
    <property type="term" value="F:zinc ion binding"/>
    <property type="evidence" value="ECO:0007669"/>
    <property type="project" value="UniProtKB-KW"/>
</dbReference>
<dbReference type="InterPro" id="IPR001606">
    <property type="entry name" value="ARID_dom"/>
</dbReference>
<dbReference type="PROSITE" id="PS01359">
    <property type="entry name" value="ZF_PHD_1"/>
    <property type="match status" value="1"/>
</dbReference>
<dbReference type="PROSITE" id="PS50016">
    <property type="entry name" value="ZF_PHD_2"/>
    <property type="match status" value="1"/>
</dbReference>
<dbReference type="InterPro" id="IPR019786">
    <property type="entry name" value="Zinc_finger_PHD-type_CS"/>
</dbReference>
<dbReference type="FunFam" id="1.10.150.60:FF:000010">
    <property type="entry name" value="PHD transcription factor (Rum1)"/>
    <property type="match status" value="1"/>
</dbReference>
<evidence type="ECO:0000313" key="14">
    <source>
        <dbReference type="EMBL" id="EER41152.1"/>
    </source>
</evidence>
<dbReference type="Proteomes" id="UP000002624">
    <property type="component" value="Unassembled WGS sequence"/>
</dbReference>
<dbReference type="PANTHER" id="PTHR10694">
    <property type="entry name" value="LYSINE-SPECIFIC DEMETHYLASE"/>
    <property type="match status" value="1"/>
</dbReference>
<dbReference type="Pfam" id="PF08429">
    <property type="entry name" value="PLU-1"/>
    <property type="match status" value="1"/>
</dbReference>
<reference evidence="15" key="1">
    <citation type="submission" date="2009-05" db="EMBL/GenBank/DDBJ databases">
        <title>The genome sequence of Ajellomyces capsulatus strain H143.</title>
        <authorList>
            <person name="Champion M."/>
            <person name="Cuomo C.A."/>
            <person name="Ma L.-J."/>
            <person name="Henn M.R."/>
            <person name="Sil A."/>
            <person name="Goldman B."/>
            <person name="Young S.K."/>
            <person name="Kodira C.D."/>
            <person name="Zeng Q."/>
            <person name="Koehrsen M."/>
            <person name="Alvarado L."/>
            <person name="Berlin A.M."/>
            <person name="Borenstein D."/>
            <person name="Chen Z."/>
            <person name="Engels R."/>
            <person name="Freedman E."/>
            <person name="Gellesch M."/>
            <person name="Goldberg J."/>
            <person name="Griggs A."/>
            <person name="Gujja S."/>
            <person name="Heiman D.I."/>
            <person name="Hepburn T.A."/>
            <person name="Howarth C."/>
            <person name="Jen D."/>
            <person name="Larson L."/>
            <person name="Lewis B."/>
            <person name="Mehta T."/>
            <person name="Park D."/>
            <person name="Pearson M."/>
            <person name="Roberts A."/>
            <person name="Saif S."/>
            <person name="Shea T.D."/>
            <person name="Shenoy N."/>
            <person name="Sisk P."/>
            <person name="Stolte C."/>
            <person name="Sykes S."/>
            <person name="Walk T."/>
            <person name="White J."/>
            <person name="Yandava C."/>
            <person name="Klein B."/>
            <person name="McEwen J.G."/>
            <person name="Puccia R."/>
            <person name="Goldman G.H."/>
            <person name="Felipe M.S."/>
            <person name="Nino-Vega G."/>
            <person name="San-Blas G."/>
            <person name="Taylor J.W."/>
            <person name="Mendoza L."/>
            <person name="Galagan J.E."/>
            <person name="Nusbaum C."/>
            <person name="Birren B.W."/>
        </authorList>
    </citation>
    <scope>NUCLEOTIDE SEQUENCE [LARGE SCALE GENOMIC DNA]</scope>
    <source>
        <strain evidence="15">H143</strain>
    </source>
</reference>
<evidence type="ECO:0000256" key="8">
    <source>
        <dbReference type="PROSITE-ProRule" id="PRU00146"/>
    </source>
</evidence>
<keyword evidence="7" id="KW-0539">Nucleus</keyword>
<dbReference type="SUPFAM" id="SSF51197">
    <property type="entry name" value="Clavaminate synthase-like"/>
    <property type="match status" value="1"/>
</dbReference>
<feature type="compositionally biased region" description="Polar residues" evidence="9">
    <location>
        <begin position="1676"/>
        <end position="1689"/>
    </location>
</feature>
<dbReference type="InterPro" id="IPR013637">
    <property type="entry name" value="Lys_sp_deMease-like_dom"/>
</dbReference>
<dbReference type="EMBL" id="GG692424">
    <property type="protein sequence ID" value="EER41152.1"/>
    <property type="molecule type" value="Genomic_DNA"/>
</dbReference>
<dbReference type="InterPro" id="IPR003347">
    <property type="entry name" value="JmjC_dom"/>
</dbReference>
<dbReference type="SUPFAM" id="SSF46774">
    <property type="entry name" value="ARID-like"/>
    <property type="match status" value="1"/>
</dbReference>
<dbReference type="OrthoDB" id="1678912at2759"/>
<dbReference type="SMART" id="SM00249">
    <property type="entry name" value="PHD"/>
    <property type="match status" value="1"/>
</dbReference>
<evidence type="ECO:0000259" key="11">
    <source>
        <dbReference type="PROSITE" id="PS51011"/>
    </source>
</evidence>
<dbReference type="SMART" id="SM00545">
    <property type="entry name" value="JmjN"/>
    <property type="match status" value="1"/>
</dbReference>